<organism evidence="3 4">
    <name type="scientific">Urochloa decumbens</name>
    <dbReference type="NCBI Taxonomy" id="240449"/>
    <lineage>
        <taxon>Eukaryota</taxon>
        <taxon>Viridiplantae</taxon>
        <taxon>Streptophyta</taxon>
        <taxon>Embryophyta</taxon>
        <taxon>Tracheophyta</taxon>
        <taxon>Spermatophyta</taxon>
        <taxon>Magnoliopsida</taxon>
        <taxon>Liliopsida</taxon>
        <taxon>Poales</taxon>
        <taxon>Poaceae</taxon>
        <taxon>PACMAD clade</taxon>
        <taxon>Panicoideae</taxon>
        <taxon>Panicodae</taxon>
        <taxon>Paniceae</taxon>
        <taxon>Melinidinae</taxon>
        <taxon>Urochloa</taxon>
    </lineage>
</organism>
<gene>
    <name evidence="3" type="ORF">URODEC1_LOCUS60314</name>
</gene>
<dbReference type="InterPro" id="IPR036574">
    <property type="entry name" value="Scorpion_toxin-like_sf"/>
</dbReference>
<name>A0ABC9B1B3_9POAL</name>
<dbReference type="Proteomes" id="UP001497457">
    <property type="component" value="Chromosome 24b"/>
</dbReference>
<accession>A0ABC9B1B3</accession>
<dbReference type="SUPFAM" id="SSF57095">
    <property type="entry name" value="Scorpion toxin-like"/>
    <property type="match status" value="1"/>
</dbReference>
<dbReference type="Gene3D" id="3.30.30.10">
    <property type="entry name" value="Knottin, scorpion toxin-like"/>
    <property type="match status" value="1"/>
</dbReference>
<dbReference type="AlphaFoldDB" id="A0ABC9B1B3"/>
<proteinExistence type="predicted"/>
<evidence type="ECO:0000313" key="3">
    <source>
        <dbReference type="EMBL" id="CAL4990566.1"/>
    </source>
</evidence>
<evidence type="ECO:0000256" key="1">
    <source>
        <dbReference type="SAM" id="SignalP"/>
    </source>
</evidence>
<protein>
    <recommendedName>
        <fullName evidence="2">Knottins-like domain-containing protein</fullName>
    </recommendedName>
</protein>
<reference evidence="4" key="1">
    <citation type="submission" date="2024-06" db="EMBL/GenBank/DDBJ databases">
        <authorList>
            <person name="Ryan C."/>
        </authorList>
    </citation>
    <scope>NUCLEOTIDE SEQUENCE [LARGE SCALE GENOMIC DNA]</scope>
</reference>
<sequence>MAPAGKNLSAVLLLAVLVLVAIAAGESASVEDDICDNHHLSGNYKGVCFGFFNDADCKRVCLDESSDNYDGDCNFSLQCECYAYCTSSEIVVVAAAASAPIPA</sequence>
<dbReference type="InterPro" id="IPR003614">
    <property type="entry name" value="Knottins"/>
</dbReference>
<feature type="chain" id="PRO_5044757749" description="Knottins-like domain-containing protein" evidence="1">
    <location>
        <begin position="24"/>
        <end position="103"/>
    </location>
</feature>
<keyword evidence="4" id="KW-1185">Reference proteome</keyword>
<evidence type="ECO:0000259" key="2">
    <source>
        <dbReference type="Pfam" id="PF00304"/>
    </source>
</evidence>
<reference evidence="3 4" key="2">
    <citation type="submission" date="2024-10" db="EMBL/GenBank/DDBJ databases">
        <authorList>
            <person name="Ryan C."/>
        </authorList>
    </citation>
    <scope>NUCLEOTIDE SEQUENCE [LARGE SCALE GENOMIC DNA]</scope>
</reference>
<dbReference type="Pfam" id="PF00304">
    <property type="entry name" value="Gamma-thionin"/>
    <property type="match status" value="1"/>
</dbReference>
<feature type="signal peptide" evidence="1">
    <location>
        <begin position="1"/>
        <end position="23"/>
    </location>
</feature>
<dbReference type="EMBL" id="OZ075134">
    <property type="protein sequence ID" value="CAL4990566.1"/>
    <property type="molecule type" value="Genomic_DNA"/>
</dbReference>
<keyword evidence="1" id="KW-0732">Signal</keyword>
<evidence type="ECO:0000313" key="4">
    <source>
        <dbReference type="Proteomes" id="UP001497457"/>
    </source>
</evidence>
<feature type="domain" description="Knottins-like" evidence="2">
    <location>
        <begin position="39"/>
        <end position="85"/>
    </location>
</feature>